<dbReference type="InterPro" id="IPR003191">
    <property type="entry name" value="Guanylate-bd/ATL_C"/>
</dbReference>
<keyword evidence="7" id="KW-0175">Coiled coil</keyword>
<protein>
    <recommendedName>
        <fullName evidence="8">GB1/RHD3-type G domain-containing protein</fullName>
    </recommendedName>
</protein>
<dbReference type="GO" id="GO:0003924">
    <property type="term" value="F:GTPase activity"/>
    <property type="evidence" value="ECO:0000318"/>
    <property type="project" value="GO_Central"/>
</dbReference>
<dbReference type="GeneTree" id="ENSGT00940000162370"/>
<evidence type="ECO:0000256" key="3">
    <source>
        <dbReference type="ARBA" id="ARBA00022801"/>
    </source>
</evidence>
<dbReference type="VEuPathDB" id="HostDB:ENSBTAG00000038938"/>
<evidence type="ECO:0000256" key="6">
    <source>
        <dbReference type="PROSITE-ProRule" id="PRU01052"/>
    </source>
</evidence>
<dbReference type="CDD" id="cd16269">
    <property type="entry name" value="GBP_C"/>
    <property type="match status" value="2"/>
</dbReference>
<sequence length="1070" mass="123184">MDQLHYVTELTRRIRAKSSPDKHEVLDSANFVSFFPDFVWTLRDFSLELVADGQPITADEYLEYSLKLKQGNDKKTKNFNEPRLCIRKFFPEKKCFIFDRPAHRKYLIHLEQLQEEDLNPKFREQVADFCFYILSHSKAKTLSGGITVNGPRLESLVLTYVNSISSGDLPCMESAVLALAEIENLAAVQKAIAHYDQQMDQKLKLPTETLQELLDLHRATEKEAIEVFMKNSFKDVDQVFQKKLGDKLEAKLDDFCKQNMKASSDYCMALIQDICHPLYEDVKQGTFFKPGAYYLFIKKMNEPKNKYHQVPRKGVQTGETLRKYLDSKEDVADALLQIDQLLTEKEKEIEVERMKYEAANKILEEMQKKNEQMMREKEASYQEHVKQLTEKMEKERAQLIAEQERVLALQVLMASGSIKMDPIYLVENRKSQLSVNPKALKILHQISQPLVVVAITGLYQTGKSYLMNRLAGQNHGFRLGSTVRSETKGIWMWCVPHPSKENHTLVLLDTEGLGNVEKEDSKNDLWIFALAVLLSSTLIYNSMNSINDQALQQLHYVTELTELIRSKSSPSSDKVEDSARFVSFFPDFIWTVRDFMLELKLDGSSITEDEYLENALKLIPGKNTGVGCHFPLQEIFLTQGLNSGLLHCKQMFYRLSHEESSLADKGPQIQNLNLPRECIRKFFPKRKCFVFDRPASNKKQLLHLEEMPDNQLDEDFQKQSKDFCSYIYTHAKTKTLKEGITVTGKRLGPLVEAYVNAINSGSVPCLENAVTTLAQLENSAAVQKAADHYSEQMAQRLSLPIDALQELLEVHTACEKEAIAVFMEHSFKDENQDFQKKLAIMIDKKKDDFLLQNEEASVRYCQTEFKKLSEPLMTSISEGTFLVPGGHHCYLEARNKFEENYKLIPRKGVKANQVLQSFLQSQAEVEAAILKVDQALTDADKAMAEERTKRQAAEMKQDLLTQELNDEKQKMEAQERSHKENIAQVKEKLEMERENLLREQEAVLAHKLKIQEEMLTEGFERKANELHEEILQLQKEIERTKDDRLLENVRLLTQIGLILMASRSRFLNCV</sequence>
<reference evidence="9" key="2">
    <citation type="submission" date="2025-08" db="UniProtKB">
        <authorList>
            <consortium name="Ensembl"/>
        </authorList>
    </citation>
    <scope>IDENTIFICATION</scope>
    <source>
        <strain evidence="9">Hereford</strain>
    </source>
</reference>
<evidence type="ECO:0000313" key="9">
    <source>
        <dbReference type="Ensembl" id="ENSBTAP00000050757.5"/>
    </source>
</evidence>
<keyword evidence="1" id="KW-0399">Innate immunity</keyword>
<dbReference type="InterPro" id="IPR037684">
    <property type="entry name" value="GBP_C"/>
</dbReference>
<keyword evidence="10" id="KW-1185">Reference proteome</keyword>
<name>F1MDI9_BOVIN</name>
<dbReference type="InterPro" id="IPR015894">
    <property type="entry name" value="Guanylate-bd_N"/>
</dbReference>
<dbReference type="Pfam" id="PF02263">
    <property type="entry name" value="GBP"/>
    <property type="match status" value="3"/>
</dbReference>
<dbReference type="Gene3D" id="1.20.1000.10">
    <property type="entry name" value="Guanylate-binding protein, C-terminal domain"/>
    <property type="match status" value="2"/>
</dbReference>
<keyword evidence="5" id="KW-0342">GTP-binding</keyword>
<feature type="coiled-coil region" evidence="7">
    <location>
        <begin position="346"/>
        <end position="405"/>
    </location>
</feature>
<accession>F1MDI9</accession>
<comment type="similarity">
    <text evidence="6">Belongs to the TRAFAC class dynamin-like GTPase superfamily. GB1/RHD3 GTPase family.</text>
</comment>
<evidence type="ECO:0000256" key="4">
    <source>
        <dbReference type="ARBA" id="ARBA00022859"/>
    </source>
</evidence>
<dbReference type="PROSITE" id="PS51715">
    <property type="entry name" value="G_GB1_RHD3"/>
    <property type="match status" value="2"/>
</dbReference>
<organism evidence="9 10">
    <name type="scientific">Bos taurus</name>
    <name type="common">Bovine</name>
    <dbReference type="NCBI Taxonomy" id="9913"/>
    <lineage>
        <taxon>Eukaryota</taxon>
        <taxon>Metazoa</taxon>
        <taxon>Chordata</taxon>
        <taxon>Craniata</taxon>
        <taxon>Vertebrata</taxon>
        <taxon>Euteleostomi</taxon>
        <taxon>Mammalia</taxon>
        <taxon>Eutheria</taxon>
        <taxon>Laurasiatheria</taxon>
        <taxon>Artiodactyla</taxon>
        <taxon>Ruminantia</taxon>
        <taxon>Pecora</taxon>
        <taxon>Bovidae</taxon>
        <taxon>Bovinae</taxon>
        <taxon>Bos</taxon>
    </lineage>
</organism>
<dbReference type="STRING" id="9913.ENSBTAP00000050757"/>
<dbReference type="SUPFAM" id="SSF52540">
    <property type="entry name" value="P-loop containing nucleoside triphosphate hydrolases"/>
    <property type="match status" value="2"/>
</dbReference>
<dbReference type="FunCoup" id="F1MDI9">
    <property type="interactions" value="592"/>
</dbReference>
<evidence type="ECO:0000256" key="2">
    <source>
        <dbReference type="ARBA" id="ARBA00022741"/>
    </source>
</evidence>
<evidence type="ECO:0000256" key="1">
    <source>
        <dbReference type="ARBA" id="ARBA00022588"/>
    </source>
</evidence>
<evidence type="ECO:0000256" key="5">
    <source>
        <dbReference type="ARBA" id="ARBA00023134"/>
    </source>
</evidence>
<feature type="domain" description="GB1/RHD3-type G" evidence="8">
    <location>
        <begin position="447"/>
        <end position="732"/>
    </location>
</feature>
<dbReference type="InterPro" id="IPR027417">
    <property type="entry name" value="P-loop_NTPase"/>
</dbReference>
<dbReference type="CDD" id="cd01851">
    <property type="entry name" value="GBP"/>
    <property type="match status" value="1"/>
</dbReference>
<gene>
    <name evidence="9" type="primary">LOC132342100</name>
</gene>
<dbReference type="Ensembl" id="ENSBTAT00000056911.5">
    <property type="protein sequence ID" value="ENSBTAP00000050757.5"/>
    <property type="gene ID" value="ENSBTAG00000037634.5"/>
</dbReference>
<dbReference type="GO" id="GO:0005525">
    <property type="term" value="F:GTP binding"/>
    <property type="evidence" value="ECO:0000318"/>
    <property type="project" value="GO_Central"/>
</dbReference>
<reference evidence="9" key="1">
    <citation type="submission" date="2018-03" db="EMBL/GenBank/DDBJ databases">
        <title>ARS-UCD1.2.</title>
        <authorList>
            <person name="Rosen B.D."/>
            <person name="Bickhart D.M."/>
            <person name="Koren S."/>
            <person name="Schnabel R.D."/>
            <person name="Hall R."/>
            <person name="Zimin A."/>
            <person name="Dreischer C."/>
            <person name="Schultheiss S."/>
            <person name="Schroeder S.G."/>
            <person name="Elsik C.G."/>
            <person name="Couldrey C."/>
            <person name="Liu G.E."/>
            <person name="Van Tassell C.P."/>
            <person name="Phillippy A.M."/>
            <person name="Smith T.P.L."/>
            <person name="Medrano J.F."/>
        </authorList>
    </citation>
    <scope>NUCLEOTIDE SEQUENCE [LARGE SCALE GENOMIC DNA]</scope>
    <source>
        <strain evidence="9">Hereford</strain>
    </source>
</reference>
<feature type="domain" description="GB1/RHD3-type G" evidence="8">
    <location>
        <begin position="1"/>
        <end position="138"/>
    </location>
</feature>
<dbReference type="HOGENOM" id="CLU_018608_2_2_1"/>
<dbReference type="Gene3D" id="3.40.50.300">
    <property type="entry name" value="P-loop containing nucleotide triphosphate hydrolases"/>
    <property type="match status" value="2"/>
</dbReference>
<feature type="coiled-coil region" evidence="7">
    <location>
        <begin position="950"/>
        <end position="1043"/>
    </location>
</feature>
<dbReference type="InParanoid" id="F1MDI9"/>
<evidence type="ECO:0000313" key="10">
    <source>
        <dbReference type="Proteomes" id="UP000009136"/>
    </source>
</evidence>
<dbReference type="SUPFAM" id="SSF48340">
    <property type="entry name" value="Interferon-induced guanylate-binding protein 1 (GBP1), C-terminal domain"/>
    <property type="match status" value="2"/>
</dbReference>
<keyword evidence="2" id="KW-0547">Nucleotide-binding</keyword>
<dbReference type="GO" id="GO:0042832">
    <property type="term" value="P:defense response to protozoan"/>
    <property type="evidence" value="ECO:0000318"/>
    <property type="project" value="GO_Central"/>
</dbReference>
<dbReference type="GO" id="GO:0050830">
    <property type="term" value="P:defense response to Gram-positive bacterium"/>
    <property type="evidence" value="ECO:0000318"/>
    <property type="project" value="GO_Central"/>
</dbReference>
<evidence type="ECO:0000259" key="8">
    <source>
        <dbReference type="PROSITE" id="PS51715"/>
    </source>
</evidence>
<dbReference type="OrthoDB" id="2135133at2759"/>
<dbReference type="AlphaFoldDB" id="F1MDI9"/>
<reference evidence="9" key="3">
    <citation type="submission" date="2025-09" db="UniProtKB">
        <authorList>
            <consortium name="Ensembl"/>
        </authorList>
    </citation>
    <scope>IDENTIFICATION</scope>
    <source>
        <strain evidence="9">Hereford</strain>
    </source>
</reference>
<dbReference type="GO" id="GO:0031410">
    <property type="term" value="C:cytoplasmic vesicle"/>
    <property type="evidence" value="ECO:0000318"/>
    <property type="project" value="GO_Central"/>
</dbReference>
<proteinExistence type="inferred from homology"/>
<dbReference type="InterPro" id="IPR036543">
    <property type="entry name" value="Guanylate-bd_C_sf"/>
</dbReference>
<dbReference type="Proteomes" id="UP000009136">
    <property type="component" value="Chromosome 3"/>
</dbReference>
<evidence type="ECO:0000256" key="7">
    <source>
        <dbReference type="SAM" id="Coils"/>
    </source>
</evidence>
<dbReference type="eggNOG" id="KOG2037">
    <property type="taxonomic scope" value="Eukaryota"/>
</dbReference>
<dbReference type="Pfam" id="PF02841">
    <property type="entry name" value="GBP_C"/>
    <property type="match status" value="2"/>
</dbReference>
<keyword evidence="4" id="KW-0391">Immunity</keyword>
<dbReference type="GO" id="GO:0071346">
    <property type="term" value="P:cellular response to type II interferon"/>
    <property type="evidence" value="ECO:0000318"/>
    <property type="project" value="GO_Central"/>
</dbReference>
<dbReference type="Bgee" id="ENSBTAG00000038938">
    <property type="expression patterns" value="Expressed in corpus epididymis and 94 other cell types or tissues"/>
</dbReference>
<dbReference type="InterPro" id="IPR030386">
    <property type="entry name" value="G_GB1_RHD3_dom"/>
</dbReference>
<dbReference type="PANTHER" id="PTHR10751">
    <property type="entry name" value="GUANYLATE BINDING PROTEIN"/>
    <property type="match status" value="1"/>
</dbReference>
<keyword evidence="3" id="KW-0378">Hydrolase</keyword>